<dbReference type="InterPro" id="IPR041698">
    <property type="entry name" value="Methyltransf_25"/>
</dbReference>
<dbReference type="HOGENOM" id="CLU_013481_1_0_1"/>
<evidence type="ECO:0000256" key="1">
    <source>
        <dbReference type="SAM" id="MobiDB-lite"/>
    </source>
</evidence>
<proteinExistence type="predicted"/>
<dbReference type="GeneID" id="27899351"/>
<sequence length="511" mass="56756">MRDGAIRALGNLETSISCGQHVFCERPPAHVGTQNRNHTASGSSTSLVRRIASASCLSPVSAARRRCRQELQIHHPSPFLNMEILDIHLARSQISGASTPSGISAVTSYSTEALQRTASEQISQSVLENPFELRYGRRYLRSDMSYPFPCDLAELQRQSLRTLLGIQVFGGPFCNPKFKEKPPKKVLEFGCGTAFWSAMCHDHFVARGHKHIHFVGTDIAPLAPNLQRQGMNWTFFQLDMRRIPMPFKDKEFDLIVFKDLSLVMPLEARSEEILGEAIRILKPGGCIEVLETDHVIRFLASRPPSRSSKPDEQENAVRTATFPIPIGHPFAPAQNKYLQKANKWIEESLHRRRLNPSPTSRIAEMLTQGPDLKNVGYRRIAVPLGELQWERDARHTNPNSGEHESTSSIGSCNTTPIAGSGQNLTPDQLALRQTALMTVLGQIESMEPMLKEASGKNSEEWSLWWAAMMTDLLDPANGGLVGECLEMGAWWATKAGNPDELDEGAVDKSDG</sequence>
<dbReference type="Gene3D" id="3.40.50.150">
    <property type="entry name" value="Vaccinia Virus protein VP39"/>
    <property type="match status" value="1"/>
</dbReference>
<keyword evidence="4" id="KW-1185">Reference proteome</keyword>
<dbReference type="CDD" id="cd02440">
    <property type="entry name" value="AdoMet_MTases"/>
    <property type="match status" value="1"/>
</dbReference>
<dbReference type="RefSeq" id="XP_016756990.1">
    <property type="nucleotide sequence ID" value="XM_016902214.1"/>
</dbReference>
<dbReference type="Pfam" id="PF13649">
    <property type="entry name" value="Methyltransf_25"/>
    <property type="match status" value="1"/>
</dbReference>
<dbReference type="STRING" id="692275.M3ATM8"/>
<dbReference type="SUPFAM" id="SSF53335">
    <property type="entry name" value="S-adenosyl-L-methionine-dependent methyltransferases"/>
    <property type="match status" value="1"/>
</dbReference>
<feature type="compositionally biased region" description="Polar residues" evidence="1">
    <location>
        <begin position="406"/>
        <end position="424"/>
    </location>
</feature>
<dbReference type="PANTHER" id="PTHR43591">
    <property type="entry name" value="METHYLTRANSFERASE"/>
    <property type="match status" value="1"/>
</dbReference>
<evidence type="ECO:0000313" key="4">
    <source>
        <dbReference type="Proteomes" id="UP000016931"/>
    </source>
</evidence>
<dbReference type="AlphaFoldDB" id="M3ATM8"/>
<feature type="region of interest" description="Disordered" evidence="1">
    <location>
        <begin position="392"/>
        <end position="424"/>
    </location>
</feature>
<feature type="compositionally biased region" description="Basic and acidic residues" evidence="1">
    <location>
        <begin position="392"/>
        <end position="405"/>
    </location>
</feature>
<evidence type="ECO:0000313" key="3">
    <source>
        <dbReference type="EMBL" id="EMF08869.1"/>
    </source>
</evidence>
<dbReference type="EMBL" id="KB456270">
    <property type="protein sequence ID" value="EMF08869.1"/>
    <property type="molecule type" value="Genomic_DNA"/>
</dbReference>
<organism evidence="3 4">
    <name type="scientific">Sphaerulina musiva (strain SO2202)</name>
    <name type="common">Poplar stem canker fungus</name>
    <name type="synonym">Septoria musiva</name>
    <dbReference type="NCBI Taxonomy" id="692275"/>
    <lineage>
        <taxon>Eukaryota</taxon>
        <taxon>Fungi</taxon>
        <taxon>Dikarya</taxon>
        <taxon>Ascomycota</taxon>
        <taxon>Pezizomycotina</taxon>
        <taxon>Dothideomycetes</taxon>
        <taxon>Dothideomycetidae</taxon>
        <taxon>Mycosphaerellales</taxon>
        <taxon>Mycosphaerellaceae</taxon>
        <taxon>Sphaerulina</taxon>
    </lineage>
</organism>
<dbReference type="eggNOG" id="ENOG502RZPZ">
    <property type="taxonomic scope" value="Eukaryota"/>
</dbReference>
<protein>
    <recommendedName>
        <fullName evidence="2">Methyltransferase domain-containing protein</fullName>
    </recommendedName>
</protein>
<gene>
    <name evidence="3" type="ORF">SEPMUDRAFT_128455</name>
</gene>
<name>M3ATM8_SPHMS</name>
<dbReference type="OrthoDB" id="2013972at2759"/>
<dbReference type="Proteomes" id="UP000016931">
    <property type="component" value="Unassembled WGS sequence"/>
</dbReference>
<dbReference type="OMA" id="WETDHII"/>
<reference evidence="3 4" key="1">
    <citation type="journal article" date="2012" name="PLoS Pathog.">
        <title>Diverse lifestyles and strategies of plant pathogenesis encoded in the genomes of eighteen Dothideomycetes fungi.</title>
        <authorList>
            <person name="Ohm R.A."/>
            <person name="Feau N."/>
            <person name="Henrissat B."/>
            <person name="Schoch C.L."/>
            <person name="Horwitz B.A."/>
            <person name="Barry K.W."/>
            <person name="Condon B.J."/>
            <person name="Copeland A.C."/>
            <person name="Dhillon B."/>
            <person name="Glaser F."/>
            <person name="Hesse C.N."/>
            <person name="Kosti I."/>
            <person name="LaButti K."/>
            <person name="Lindquist E.A."/>
            <person name="Lucas S."/>
            <person name="Salamov A.A."/>
            <person name="Bradshaw R.E."/>
            <person name="Ciuffetti L."/>
            <person name="Hamelin R.C."/>
            <person name="Kema G.H.J."/>
            <person name="Lawrence C."/>
            <person name="Scott J.A."/>
            <person name="Spatafora J.W."/>
            <person name="Turgeon B.G."/>
            <person name="de Wit P.J.G.M."/>
            <person name="Zhong S."/>
            <person name="Goodwin S.B."/>
            <person name="Grigoriev I.V."/>
        </authorList>
    </citation>
    <scope>NUCLEOTIDE SEQUENCE [LARGE SCALE GENOMIC DNA]</scope>
    <source>
        <strain evidence="3 4">SO2202</strain>
    </source>
</reference>
<dbReference type="InterPro" id="IPR029063">
    <property type="entry name" value="SAM-dependent_MTases_sf"/>
</dbReference>
<accession>M3ATM8</accession>
<evidence type="ECO:0000259" key="2">
    <source>
        <dbReference type="Pfam" id="PF13649"/>
    </source>
</evidence>
<feature type="domain" description="Methyltransferase" evidence="2">
    <location>
        <begin position="186"/>
        <end position="285"/>
    </location>
</feature>